<feature type="domain" description="Ion transport" evidence="7">
    <location>
        <begin position="1"/>
        <end position="178"/>
    </location>
</feature>
<keyword evidence="3 6" id="KW-1133">Transmembrane helix</keyword>
<comment type="caution">
    <text evidence="8">The sequence shown here is derived from an EMBL/GenBank/DDBJ whole genome shotgun (WGS) entry which is preliminary data.</text>
</comment>
<evidence type="ECO:0000256" key="2">
    <source>
        <dbReference type="ARBA" id="ARBA00022692"/>
    </source>
</evidence>
<dbReference type="OrthoDB" id="2984333at2759"/>
<evidence type="ECO:0000313" key="8">
    <source>
        <dbReference type="EMBL" id="TNN27023.1"/>
    </source>
</evidence>
<protein>
    <submittedName>
        <fullName evidence="8">Sodium channel protein type 4 subunit alpha B</fullName>
    </submittedName>
</protein>
<feature type="transmembrane region" description="Helical" evidence="6">
    <location>
        <begin position="70"/>
        <end position="93"/>
    </location>
</feature>
<dbReference type="PANTHER" id="PTHR10037">
    <property type="entry name" value="VOLTAGE-GATED CATION CHANNEL CALCIUM AND SODIUM"/>
    <property type="match status" value="1"/>
</dbReference>
<keyword evidence="9" id="KW-1185">Reference proteome</keyword>
<evidence type="ECO:0000256" key="5">
    <source>
        <dbReference type="SAM" id="MobiDB-lite"/>
    </source>
</evidence>
<feature type="compositionally biased region" description="Low complexity" evidence="5">
    <location>
        <begin position="211"/>
        <end position="220"/>
    </location>
</feature>
<dbReference type="Gene3D" id="1.20.120.350">
    <property type="entry name" value="Voltage-gated potassium channels. Chain C"/>
    <property type="match status" value="1"/>
</dbReference>
<feature type="region of interest" description="Disordered" evidence="5">
    <location>
        <begin position="208"/>
        <end position="236"/>
    </location>
</feature>
<evidence type="ECO:0000313" key="9">
    <source>
        <dbReference type="Proteomes" id="UP000314294"/>
    </source>
</evidence>
<feature type="transmembrane region" description="Helical" evidence="6">
    <location>
        <begin position="150"/>
        <end position="173"/>
    </location>
</feature>
<dbReference type="GO" id="GO:0086010">
    <property type="term" value="P:membrane depolarization during action potential"/>
    <property type="evidence" value="ECO:0007669"/>
    <property type="project" value="TreeGrafter"/>
</dbReference>
<keyword evidence="8" id="KW-0407">Ion channel</keyword>
<keyword evidence="8" id="KW-0813">Transport</keyword>
<accession>A0A4Z2EE71</accession>
<keyword evidence="2 6" id="KW-0812">Transmembrane</keyword>
<proteinExistence type="predicted"/>
<sequence>MLLKLVAMDPHGYFQVGWNVFDGIIVAFSLMEVTSGVNVSWFIVMRVFRLARWWPSLHMFLKLVWTSVRALRNLTFVLLITVFIFSLVGMQLFQKDYEDHVCRISEDCLLPRWHFGDFFHSFLVVTRVLFGEWVHIMWDSMEVSDRTTCLIFFPMVLVIGNLLVLALFLNLLLSSFSSDCVADPEEKEESNVALAFRRILRALGTLLGKSTHGPPAHTGRTGPGPGGRGGTHVEGC</sequence>
<keyword evidence="4 6" id="KW-0472">Membrane</keyword>
<dbReference type="Gene3D" id="1.10.287.70">
    <property type="match status" value="1"/>
</dbReference>
<dbReference type="Proteomes" id="UP000314294">
    <property type="component" value="Unassembled WGS sequence"/>
</dbReference>
<evidence type="ECO:0000256" key="3">
    <source>
        <dbReference type="ARBA" id="ARBA00022989"/>
    </source>
</evidence>
<dbReference type="AlphaFoldDB" id="A0A4Z2EE71"/>
<evidence type="ECO:0000256" key="4">
    <source>
        <dbReference type="ARBA" id="ARBA00023136"/>
    </source>
</evidence>
<dbReference type="PANTHER" id="PTHR10037:SF278">
    <property type="entry name" value="SODIUM CHANNEL PROTEIN TYPE 2 SUBUNIT ALPHA"/>
    <property type="match status" value="1"/>
</dbReference>
<evidence type="ECO:0000259" key="7">
    <source>
        <dbReference type="Pfam" id="PF00520"/>
    </source>
</evidence>
<feature type="transmembrane region" description="Helical" evidence="6">
    <location>
        <begin position="20"/>
        <end position="49"/>
    </location>
</feature>
<dbReference type="GO" id="GO:0005248">
    <property type="term" value="F:voltage-gated sodium channel activity"/>
    <property type="evidence" value="ECO:0007669"/>
    <property type="project" value="TreeGrafter"/>
</dbReference>
<keyword evidence="8" id="KW-0406">Ion transport</keyword>
<reference evidence="8 9" key="1">
    <citation type="submission" date="2019-03" db="EMBL/GenBank/DDBJ databases">
        <title>First draft genome of Liparis tanakae, snailfish: a comprehensive survey of snailfish specific genes.</title>
        <authorList>
            <person name="Kim W."/>
            <person name="Song I."/>
            <person name="Jeong J.-H."/>
            <person name="Kim D."/>
            <person name="Kim S."/>
            <person name="Ryu S."/>
            <person name="Song J.Y."/>
            <person name="Lee S.K."/>
        </authorList>
    </citation>
    <scope>NUCLEOTIDE SEQUENCE [LARGE SCALE GENOMIC DNA]</scope>
    <source>
        <tissue evidence="8">Muscle</tissue>
    </source>
</reference>
<gene>
    <name evidence="8" type="primary">scn4ab_3</name>
    <name evidence="8" type="ORF">EYF80_062835</name>
</gene>
<dbReference type="InterPro" id="IPR043203">
    <property type="entry name" value="VGCC_Ca_Na"/>
</dbReference>
<evidence type="ECO:0000256" key="6">
    <source>
        <dbReference type="SAM" id="Phobius"/>
    </source>
</evidence>
<dbReference type="SUPFAM" id="SSF81324">
    <property type="entry name" value="Voltage-gated potassium channels"/>
    <property type="match status" value="1"/>
</dbReference>
<organism evidence="8 9">
    <name type="scientific">Liparis tanakae</name>
    <name type="common">Tanaka's snailfish</name>
    <dbReference type="NCBI Taxonomy" id="230148"/>
    <lineage>
        <taxon>Eukaryota</taxon>
        <taxon>Metazoa</taxon>
        <taxon>Chordata</taxon>
        <taxon>Craniata</taxon>
        <taxon>Vertebrata</taxon>
        <taxon>Euteleostomi</taxon>
        <taxon>Actinopterygii</taxon>
        <taxon>Neopterygii</taxon>
        <taxon>Teleostei</taxon>
        <taxon>Neoteleostei</taxon>
        <taxon>Acanthomorphata</taxon>
        <taxon>Eupercaria</taxon>
        <taxon>Perciformes</taxon>
        <taxon>Cottioidei</taxon>
        <taxon>Cottales</taxon>
        <taxon>Liparidae</taxon>
        <taxon>Liparis</taxon>
    </lineage>
</organism>
<feature type="compositionally biased region" description="Gly residues" evidence="5">
    <location>
        <begin position="221"/>
        <end position="236"/>
    </location>
</feature>
<dbReference type="GO" id="GO:0019228">
    <property type="term" value="P:neuronal action potential"/>
    <property type="evidence" value="ECO:0007669"/>
    <property type="project" value="TreeGrafter"/>
</dbReference>
<dbReference type="InterPro" id="IPR027359">
    <property type="entry name" value="Volt_channel_dom_sf"/>
</dbReference>
<dbReference type="Pfam" id="PF00520">
    <property type="entry name" value="Ion_trans"/>
    <property type="match status" value="1"/>
</dbReference>
<comment type="subcellular location">
    <subcellularLocation>
        <location evidence="1">Membrane</location>
        <topology evidence="1">Multi-pass membrane protein</topology>
    </subcellularLocation>
</comment>
<evidence type="ECO:0000256" key="1">
    <source>
        <dbReference type="ARBA" id="ARBA00004141"/>
    </source>
</evidence>
<dbReference type="EMBL" id="SRLO01009038">
    <property type="protein sequence ID" value="TNN27023.1"/>
    <property type="molecule type" value="Genomic_DNA"/>
</dbReference>
<name>A0A4Z2EE71_9TELE</name>
<dbReference type="InterPro" id="IPR005821">
    <property type="entry name" value="Ion_trans_dom"/>
</dbReference>
<dbReference type="GO" id="GO:0001518">
    <property type="term" value="C:voltage-gated sodium channel complex"/>
    <property type="evidence" value="ECO:0007669"/>
    <property type="project" value="TreeGrafter"/>
</dbReference>